<evidence type="ECO:0008006" key="2">
    <source>
        <dbReference type="Google" id="ProtNLM"/>
    </source>
</evidence>
<comment type="caution">
    <text evidence="1">The sequence shown here is derived from an EMBL/GenBank/DDBJ whole genome shotgun (WGS) entry which is preliminary data.</text>
</comment>
<organism evidence="1">
    <name type="scientific">Tanacetum cinerariifolium</name>
    <name type="common">Dalmatian daisy</name>
    <name type="synonym">Chrysanthemum cinerariifolium</name>
    <dbReference type="NCBI Taxonomy" id="118510"/>
    <lineage>
        <taxon>Eukaryota</taxon>
        <taxon>Viridiplantae</taxon>
        <taxon>Streptophyta</taxon>
        <taxon>Embryophyta</taxon>
        <taxon>Tracheophyta</taxon>
        <taxon>Spermatophyta</taxon>
        <taxon>Magnoliopsida</taxon>
        <taxon>eudicotyledons</taxon>
        <taxon>Gunneridae</taxon>
        <taxon>Pentapetalae</taxon>
        <taxon>asterids</taxon>
        <taxon>campanulids</taxon>
        <taxon>Asterales</taxon>
        <taxon>Asteraceae</taxon>
        <taxon>Asteroideae</taxon>
        <taxon>Anthemideae</taxon>
        <taxon>Anthemidinae</taxon>
        <taxon>Tanacetum</taxon>
    </lineage>
</organism>
<reference evidence="1" key="1">
    <citation type="journal article" date="2019" name="Sci. Rep.">
        <title>Draft genome of Tanacetum cinerariifolium, the natural source of mosquito coil.</title>
        <authorList>
            <person name="Yamashiro T."/>
            <person name="Shiraishi A."/>
            <person name="Satake H."/>
            <person name="Nakayama K."/>
        </authorList>
    </citation>
    <scope>NUCLEOTIDE SEQUENCE</scope>
</reference>
<evidence type="ECO:0000313" key="1">
    <source>
        <dbReference type="EMBL" id="GEU84584.1"/>
    </source>
</evidence>
<dbReference type="EMBL" id="BKCJ010008926">
    <property type="protein sequence ID" value="GEU84584.1"/>
    <property type="molecule type" value="Genomic_DNA"/>
</dbReference>
<proteinExistence type="predicted"/>
<protein>
    <recommendedName>
        <fullName evidence="2">Retrovirus-related Pol polyprotein from transposon TNT 1-94</fullName>
    </recommendedName>
</protein>
<name>A0A6L2NJA5_TANCI</name>
<dbReference type="AlphaFoldDB" id="A0A6L2NJA5"/>
<sequence length="141" mass="15711">MEESLFRQFTGDKNKGILIVGHKVMLQIKVLTGKGLQEKMLLTEALESGVYLDPKQLAFLVDNGDTVIPAQASQEISSLAAFQTYDLDAFDFDCDDEPSAKAVLVENLFSYDLDVLLDVLFHDTNIENDISYQSVQEPQCS</sequence>
<accession>A0A6L2NJA5</accession>
<gene>
    <name evidence="1" type="ORF">Tci_056562</name>
</gene>